<evidence type="ECO:0000256" key="1">
    <source>
        <dbReference type="SAM" id="SignalP"/>
    </source>
</evidence>
<dbReference type="EMBL" id="GBXM01083874">
    <property type="protein sequence ID" value="JAH24703.1"/>
    <property type="molecule type" value="Transcribed_RNA"/>
</dbReference>
<organism evidence="2">
    <name type="scientific">Anguilla anguilla</name>
    <name type="common">European freshwater eel</name>
    <name type="synonym">Muraena anguilla</name>
    <dbReference type="NCBI Taxonomy" id="7936"/>
    <lineage>
        <taxon>Eukaryota</taxon>
        <taxon>Metazoa</taxon>
        <taxon>Chordata</taxon>
        <taxon>Craniata</taxon>
        <taxon>Vertebrata</taxon>
        <taxon>Euteleostomi</taxon>
        <taxon>Actinopterygii</taxon>
        <taxon>Neopterygii</taxon>
        <taxon>Teleostei</taxon>
        <taxon>Anguilliformes</taxon>
        <taxon>Anguillidae</taxon>
        <taxon>Anguilla</taxon>
    </lineage>
</organism>
<accession>A0A0E9R8N3</accession>
<reference evidence="2" key="1">
    <citation type="submission" date="2014-11" db="EMBL/GenBank/DDBJ databases">
        <authorList>
            <person name="Amaro Gonzalez C."/>
        </authorList>
    </citation>
    <scope>NUCLEOTIDE SEQUENCE</scope>
</reference>
<reference evidence="2" key="2">
    <citation type="journal article" date="2015" name="Fish Shellfish Immunol.">
        <title>Early steps in the European eel (Anguilla anguilla)-Vibrio vulnificus interaction in the gills: Role of the RtxA13 toxin.</title>
        <authorList>
            <person name="Callol A."/>
            <person name="Pajuelo D."/>
            <person name="Ebbesson L."/>
            <person name="Teles M."/>
            <person name="MacKenzie S."/>
            <person name="Amaro C."/>
        </authorList>
    </citation>
    <scope>NUCLEOTIDE SEQUENCE</scope>
</reference>
<sequence length="54" mass="5965">MALPLFLFLVKIAICHDLGLDKAKQEREAHINVMCHSEAITSLACRLVKLCSGL</sequence>
<keyword evidence="1" id="KW-0732">Signal</keyword>
<feature type="chain" id="PRO_5012655607" evidence="1">
    <location>
        <begin position="16"/>
        <end position="54"/>
    </location>
</feature>
<proteinExistence type="predicted"/>
<feature type="signal peptide" evidence="1">
    <location>
        <begin position="1"/>
        <end position="15"/>
    </location>
</feature>
<protein>
    <submittedName>
        <fullName evidence="2">Uncharacterized protein</fullName>
    </submittedName>
</protein>
<dbReference type="AlphaFoldDB" id="A0A0E9R8N3"/>
<evidence type="ECO:0000313" key="2">
    <source>
        <dbReference type="EMBL" id="JAH24703.1"/>
    </source>
</evidence>
<name>A0A0E9R8N3_ANGAN</name>